<sequence length="153" mass="16766">MPAAAPQKLTTFLAFPENAEEAVLFYTSLFEDGEVLHTIRARAGEPGWTEGTLQHALFSLAGQQFMCINTPPPGARGADHAPWHEYSFSPAMAIYVQCATDAEFDRIYAAMSKKGEVVMPVGSYGFSAKFAWVNDHFGVSWRINLSAQTSGQE</sequence>
<dbReference type="InterPro" id="IPR028973">
    <property type="entry name" value="PhnB-like"/>
</dbReference>
<dbReference type="SUPFAM" id="SSF54593">
    <property type="entry name" value="Glyoxalase/Bleomycin resistance protein/Dihydroxybiphenyl dioxygenase"/>
    <property type="match status" value="1"/>
</dbReference>
<evidence type="ECO:0000259" key="1">
    <source>
        <dbReference type="Pfam" id="PF06983"/>
    </source>
</evidence>
<dbReference type="CDD" id="cd06588">
    <property type="entry name" value="PhnB_like"/>
    <property type="match status" value="1"/>
</dbReference>
<dbReference type="RefSeq" id="WP_260215344.1">
    <property type="nucleotide sequence ID" value="NZ_JAJAGO010000001.1"/>
</dbReference>
<dbReference type="Gene3D" id="3.30.720.100">
    <property type="match status" value="1"/>
</dbReference>
<reference evidence="2 3" key="1">
    <citation type="submission" date="2021-10" db="EMBL/GenBank/DDBJ databases">
        <title>Streptomyces gossypii sp. nov., isolated from soil collected from cotton field.</title>
        <authorList>
            <person name="Ge X."/>
            <person name="Chen X."/>
            <person name="Liu W."/>
        </authorList>
    </citation>
    <scope>NUCLEOTIDE SEQUENCE [LARGE SCALE GENOMIC DNA]</scope>
    <source>
        <strain evidence="2 3">N2-109</strain>
    </source>
</reference>
<gene>
    <name evidence="2" type="ORF">LHJ74_00485</name>
</gene>
<protein>
    <submittedName>
        <fullName evidence="2">VOC family protein</fullName>
    </submittedName>
</protein>
<keyword evidence="3" id="KW-1185">Reference proteome</keyword>
<dbReference type="PANTHER" id="PTHR33990:SF4">
    <property type="entry name" value="PHNB-LIKE DOMAIN-CONTAINING PROTEIN"/>
    <property type="match status" value="1"/>
</dbReference>
<dbReference type="InterPro" id="IPR009725">
    <property type="entry name" value="3_dmu_93_MTrfase"/>
</dbReference>
<evidence type="ECO:0000313" key="2">
    <source>
        <dbReference type="EMBL" id="MCT2588435.1"/>
    </source>
</evidence>
<organism evidence="2 3">
    <name type="scientific">Streptomyces gossypii</name>
    <dbReference type="NCBI Taxonomy" id="2883101"/>
    <lineage>
        <taxon>Bacteria</taxon>
        <taxon>Bacillati</taxon>
        <taxon>Actinomycetota</taxon>
        <taxon>Actinomycetes</taxon>
        <taxon>Kitasatosporales</taxon>
        <taxon>Streptomycetaceae</taxon>
        <taxon>Streptomyces</taxon>
    </lineage>
</organism>
<dbReference type="InterPro" id="IPR029068">
    <property type="entry name" value="Glyas_Bleomycin-R_OHBP_Dase"/>
</dbReference>
<dbReference type="Pfam" id="PF06983">
    <property type="entry name" value="3-dmu-9_3-mt"/>
    <property type="match status" value="1"/>
</dbReference>
<evidence type="ECO:0000313" key="3">
    <source>
        <dbReference type="Proteomes" id="UP001156389"/>
    </source>
</evidence>
<dbReference type="PANTHER" id="PTHR33990">
    <property type="entry name" value="PROTEIN YJDN-RELATED"/>
    <property type="match status" value="1"/>
</dbReference>
<dbReference type="Proteomes" id="UP001156389">
    <property type="component" value="Unassembled WGS sequence"/>
</dbReference>
<dbReference type="PIRSF" id="PIRSF021700">
    <property type="entry name" value="3_dmu_93_MTrfase"/>
    <property type="match status" value="1"/>
</dbReference>
<feature type="domain" description="PhnB-like" evidence="1">
    <location>
        <begin position="7"/>
        <end position="143"/>
    </location>
</feature>
<name>A0ABT2JKN3_9ACTN</name>
<accession>A0ABT2JKN3</accession>
<proteinExistence type="predicted"/>
<comment type="caution">
    <text evidence="2">The sequence shown here is derived from an EMBL/GenBank/DDBJ whole genome shotgun (WGS) entry which is preliminary data.</text>
</comment>
<dbReference type="Gene3D" id="3.30.720.110">
    <property type="match status" value="1"/>
</dbReference>
<dbReference type="EMBL" id="JAJAGO010000001">
    <property type="protein sequence ID" value="MCT2588435.1"/>
    <property type="molecule type" value="Genomic_DNA"/>
</dbReference>